<feature type="domain" description="ACB" evidence="2">
    <location>
        <begin position="3"/>
        <end position="92"/>
    </location>
</feature>
<dbReference type="Proteomes" id="UP000708208">
    <property type="component" value="Unassembled WGS sequence"/>
</dbReference>
<dbReference type="AlphaFoldDB" id="A0A8J2LKE0"/>
<comment type="caution">
    <text evidence="3">The sequence shown here is derived from an EMBL/GenBank/DDBJ whole genome shotgun (WGS) entry which is preliminary data.</text>
</comment>
<dbReference type="PANTHER" id="PTHR23310">
    <property type="entry name" value="ACYL-COA-BINDING PROTEIN, ACBP"/>
    <property type="match status" value="1"/>
</dbReference>
<dbReference type="EMBL" id="CAJVCH010570540">
    <property type="protein sequence ID" value="CAG7835150.1"/>
    <property type="molecule type" value="Genomic_DNA"/>
</dbReference>
<dbReference type="FunFam" id="1.20.80.10:FF:000010">
    <property type="entry name" value="Acyl-CoA-binding domain-containing protein 5"/>
    <property type="match status" value="1"/>
</dbReference>
<keyword evidence="4" id="KW-1185">Reference proteome</keyword>
<dbReference type="GO" id="GO:0000062">
    <property type="term" value="F:fatty-acyl-CoA binding"/>
    <property type="evidence" value="ECO:0007669"/>
    <property type="project" value="InterPro"/>
</dbReference>
<organism evidence="3 4">
    <name type="scientific">Allacma fusca</name>
    <dbReference type="NCBI Taxonomy" id="39272"/>
    <lineage>
        <taxon>Eukaryota</taxon>
        <taxon>Metazoa</taxon>
        <taxon>Ecdysozoa</taxon>
        <taxon>Arthropoda</taxon>
        <taxon>Hexapoda</taxon>
        <taxon>Collembola</taxon>
        <taxon>Symphypleona</taxon>
        <taxon>Sminthuridae</taxon>
        <taxon>Allacma</taxon>
    </lineage>
</organism>
<name>A0A8J2LKE0_9HEXA</name>
<proteinExistence type="predicted"/>
<accession>A0A8J2LKE0</accession>
<sequence>MGLREEFEEAVKAIQALPKDGPYQATNDEKLKFYGWFKQATEGKCTTEKPAFYNVIGRAKWNAWNDLGDMSAEECMRLYLDEYANVRKIADGLAPAS</sequence>
<evidence type="ECO:0000259" key="2">
    <source>
        <dbReference type="PROSITE" id="PS51228"/>
    </source>
</evidence>
<dbReference type="Pfam" id="PF00887">
    <property type="entry name" value="ACBP"/>
    <property type="match status" value="1"/>
</dbReference>
<dbReference type="GO" id="GO:0019915">
    <property type="term" value="P:lipid storage"/>
    <property type="evidence" value="ECO:0007669"/>
    <property type="project" value="UniProtKB-ARBA"/>
</dbReference>
<dbReference type="GO" id="GO:0005737">
    <property type="term" value="C:cytoplasm"/>
    <property type="evidence" value="ECO:0007669"/>
    <property type="project" value="TreeGrafter"/>
</dbReference>
<dbReference type="GO" id="GO:0006631">
    <property type="term" value="P:fatty acid metabolic process"/>
    <property type="evidence" value="ECO:0007669"/>
    <property type="project" value="TreeGrafter"/>
</dbReference>
<protein>
    <recommendedName>
        <fullName evidence="2">ACB domain-containing protein</fullName>
    </recommendedName>
</protein>
<reference evidence="3" key="1">
    <citation type="submission" date="2021-06" db="EMBL/GenBank/DDBJ databases">
        <authorList>
            <person name="Hodson N. C."/>
            <person name="Mongue J. A."/>
            <person name="Jaron S. K."/>
        </authorList>
    </citation>
    <scope>NUCLEOTIDE SEQUENCE</scope>
</reference>
<evidence type="ECO:0000313" key="4">
    <source>
        <dbReference type="Proteomes" id="UP000708208"/>
    </source>
</evidence>
<evidence type="ECO:0000313" key="3">
    <source>
        <dbReference type="EMBL" id="CAG7835150.1"/>
    </source>
</evidence>
<dbReference type="InterPro" id="IPR000582">
    <property type="entry name" value="Acyl-CoA-binding_protein"/>
</dbReference>
<keyword evidence="1" id="KW-0446">Lipid-binding</keyword>
<dbReference type="PROSITE" id="PS51228">
    <property type="entry name" value="ACB_2"/>
    <property type="match status" value="1"/>
</dbReference>
<gene>
    <name evidence="3" type="ORF">AFUS01_LOCUS44563</name>
</gene>
<dbReference type="OrthoDB" id="71307at2759"/>
<evidence type="ECO:0000256" key="1">
    <source>
        <dbReference type="ARBA" id="ARBA00023121"/>
    </source>
</evidence>
<dbReference type="PANTHER" id="PTHR23310:SF77">
    <property type="entry name" value="LD25952P"/>
    <property type="match status" value="1"/>
</dbReference>